<dbReference type="OrthoDB" id="6854449at2"/>
<evidence type="ECO:0000256" key="12">
    <source>
        <dbReference type="ARBA" id="ARBA00023136"/>
    </source>
</evidence>
<evidence type="ECO:0000256" key="9">
    <source>
        <dbReference type="ARBA" id="ARBA00022777"/>
    </source>
</evidence>
<dbReference type="GO" id="GO:0005524">
    <property type="term" value="F:ATP binding"/>
    <property type="evidence" value="ECO:0007669"/>
    <property type="project" value="UniProtKB-UniRule"/>
</dbReference>
<evidence type="ECO:0000256" key="8">
    <source>
        <dbReference type="ARBA" id="ARBA00022741"/>
    </source>
</evidence>
<dbReference type="Pfam" id="PF06293">
    <property type="entry name" value="Kdo"/>
    <property type="match status" value="1"/>
</dbReference>
<dbReference type="NCBIfam" id="NF002475">
    <property type="entry name" value="PRK01723.1"/>
    <property type="match status" value="1"/>
</dbReference>
<dbReference type="EC" id="2.7.1.166" evidence="4 15"/>
<organism evidence="16 17">
    <name type="scientific">Lacunisphaera limnophila</name>
    <dbReference type="NCBI Taxonomy" id="1838286"/>
    <lineage>
        <taxon>Bacteria</taxon>
        <taxon>Pseudomonadati</taxon>
        <taxon>Verrucomicrobiota</taxon>
        <taxon>Opitutia</taxon>
        <taxon>Opitutales</taxon>
        <taxon>Opitutaceae</taxon>
        <taxon>Lacunisphaera</taxon>
    </lineage>
</organism>
<comment type="pathway">
    <text evidence="2 15">Bacterial outer membrane biogenesis; LPS core biosynthesis.</text>
</comment>
<dbReference type="STRING" id="1838286.Verru16b_01924"/>
<protein>
    <recommendedName>
        <fullName evidence="13 15">3-deoxy-D-manno-octulosonic acid kinase</fullName>
        <shortName evidence="15">Kdo kinase</shortName>
        <ecNumber evidence="4 15">2.7.1.166</ecNumber>
    </recommendedName>
</protein>
<dbReference type="InterPro" id="IPR022826">
    <property type="entry name" value="KDO_kinase"/>
</dbReference>
<accession>A0A1D8AVG9</accession>
<comment type="catalytic activity">
    <reaction evidence="14 15">
        <text>an alpha-Kdo-(2-&gt;6)-lipid IVA + ATP = a 4-O-phospho-alpha-Kdo-(2-&gt;6)-lipid IVA + ADP + H(+)</text>
        <dbReference type="Rhea" id="RHEA:74271"/>
        <dbReference type="ChEBI" id="CHEBI:15378"/>
        <dbReference type="ChEBI" id="CHEBI:30616"/>
        <dbReference type="ChEBI" id="CHEBI:176428"/>
        <dbReference type="ChEBI" id="CHEBI:193140"/>
        <dbReference type="ChEBI" id="CHEBI:456216"/>
        <dbReference type="EC" id="2.7.1.166"/>
    </reaction>
</comment>
<proteinExistence type="inferred from homology"/>
<dbReference type="GO" id="GO:0016301">
    <property type="term" value="F:kinase activity"/>
    <property type="evidence" value="ECO:0007669"/>
    <property type="project" value="UniProtKB-KW"/>
</dbReference>
<keyword evidence="7 15" id="KW-0808">Transferase</keyword>
<keyword evidence="8 15" id="KW-0547">Nucleotide-binding</keyword>
<evidence type="ECO:0000256" key="6">
    <source>
        <dbReference type="ARBA" id="ARBA00022519"/>
    </source>
</evidence>
<evidence type="ECO:0000256" key="5">
    <source>
        <dbReference type="ARBA" id="ARBA00022475"/>
    </source>
</evidence>
<keyword evidence="11 15" id="KW-0448">Lipopolysaccharide biosynthesis</keyword>
<dbReference type="RefSeq" id="WP_069962065.1">
    <property type="nucleotide sequence ID" value="NZ_CP016094.1"/>
</dbReference>
<evidence type="ECO:0000256" key="14">
    <source>
        <dbReference type="ARBA" id="ARBA00034417"/>
    </source>
</evidence>
<keyword evidence="5 15" id="KW-1003">Cell membrane</keyword>
<evidence type="ECO:0000256" key="2">
    <source>
        <dbReference type="ARBA" id="ARBA00004713"/>
    </source>
</evidence>
<dbReference type="KEGG" id="obg:Verru16b_01924"/>
<dbReference type="Gene3D" id="1.10.510.10">
    <property type="entry name" value="Transferase(Phosphotransferase) domain 1"/>
    <property type="match status" value="1"/>
</dbReference>
<keyword evidence="10 15" id="KW-0067">ATP-binding</keyword>
<reference evidence="16 17" key="1">
    <citation type="submission" date="2016-06" db="EMBL/GenBank/DDBJ databases">
        <title>Three novel species with peptidoglycan cell walls form the new genus Lacunisphaera gen. nov. in the family Opitutaceae of the verrucomicrobial subdivision 4.</title>
        <authorList>
            <person name="Rast P."/>
            <person name="Gloeckner I."/>
            <person name="Jogler M."/>
            <person name="Boedeker C."/>
            <person name="Jeske O."/>
            <person name="Wiegand S."/>
            <person name="Reinhardt R."/>
            <person name="Schumann P."/>
            <person name="Rohde M."/>
            <person name="Spring S."/>
            <person name="Gloeckner F.O."/>
            <person name="Jogler C."/>
        </authorList>
    </citation>
    <scope>NUCLEOTIDE SEQUENCE [LARGE SCALE GENOMIC DNA]</scope>
    <source>
        <strain evidence="16 17">IG16b</strain>
    </source>
</reference>
<dbReference type="GO" id="GO:0005886">
    <property type="term" value="C:plasma membrane"/>
    <property type="evidence" value="ECO:0007669"/>
    <property type="project" value="UniProtKB-SubCell"/>
</dbReference>
<gene>
    <name evidence="15 16" type="primary">kdkA</name>
    <name evidence="16" type="ORF">Verru16b_01924</name>
</gene>
<comment type="similarity">
    <text evidence="3 15">Belongs to the protein kinase superfamily. KdkA/RfaP family.</text>
</comment>
<evidence type="ECO:0000313" key="16">
    <source>
        <dbReference type="EMBL" id="AOS44855.1"/>
    </source>
</evidence>
<evidence type="ECO:0000256" key="15">
    <source>
        <dbReference type="HAMAP-Rule" id="MF_00521"/>
    </source>
</evidence>
<evidence type="ECO:0000313" key="17">
    <source>
        <dbReference type="Proteomes" id="UP000095228"/>
    </source>
</evidence>
<keyword evidence="9 15" id="KW-0418">Kinase</keyword>
<keyword evidence="17" id="KW-1185">Reference proteome</keyword>
<dbReference type="UniPathway" id="UPA00958"/>
<feature type="active site" evidence="15">
    <location>
        <position position="162"/>
    </location>
</feature>
<dbReference type="Proteomes" id="UP000095228">
    <property type="component" value="Chromosome"/>
</dbReference>
<comment type="function">
    <text evidence="15">Catalyzes the ATP-dependent phosphorylation of the 3-deoxy-D-manno-octulosonic acid (Kdo) residue in Kdo-lipid IV(A) at the 4-OH position.</text>
</comment>
<dbReference type="InterPro" id="IPR011009">
    <property type="entry name" value="Kinase-like_dom_sf"/>
</dbReference>
<evidence type="ECO:0000256" key="3">
    <source>
        <dbReference type="ARBA" id="ARBA00010327"/>
    </source>
</evidence>
<keyword evidence="12 15" id="KW-0472">Membrane</keyword>
<evidence type="ECO:0000256" key="1">
    <source>
        <dbReference type="ARBA" id="ARBA00004515"/>
    </source>
</evidence>
<dbReference type="EMBL" id="CP016094">
    <property type="protein sequence ID" value="AOS44855.1"/>
    <property type="molecule type" value="Genomic_DNA"/>
</dbReference>
<dbReference type="HAMAP" id="MF_00521">
    <property type="entry name" value="KDO_kinase"/>
    <property type="match status" value="1"/>
</dbReference>
<evidence type="ECO:0000256" key="4">
    <source>
        <dbReference type="ARBA" id="ARBA00011988"/>
    </source>
</evidence>
<evidence type="ECO:0000256" key="11">
    <source>
        <dbReference type="ARBA" id="ARBA00022985"/>
    </source>
</evidence>
<dbReference type="AlphaFoldDB" id="A0A1D8AVG9"/>
<sequence>MPRDVQLLFDRAATPGITADHFEPEWLQRQQLVVDTAKGRGTVYFFRAGPAVWVLRRYRRGGWMGRVNRDAYWWQGLEQTRPWREWRLLAELRAKGLPVPRPIAARVTRSGLVYHGDLITERIEGATPLGALLAAGALPREEWGKVGALLARFQAEGVRHDDINVSNVLRDGRGAYHLIDFDKALIAPPGAWQERNLARFRRSIEKLQRRQPAVGFTAADWAAVRAGYQTGAAAGGR</sequence>
<keyword evidence="6 15" id="KW-0997">Cell inner membrane</keyword>
<evidence type="ECO:0000256" key="7">
    <source>
        <dbReference type="ARBA" id="ARBA00022679"/>
    </source>
</evidence>
<name>A0A1D8AVG9_9BACT</name>
<dbReference type="SUPFAM" id="SSF56112">
    <property type="entry name" value="Protein kinase-like (PK-like)"/>
    <property type="match status" value="1"/>
</dbReference>
<evidence type="ECO:0000256" key="13">
    <source>
        <dbReference type="ARBA" id="ARBA00029511"/>
    </source>
</evidence>
<comment type="subcellular location">
    <subcellularLocation>
        <location evidence="1 15">Cell inner membrane</location>
        <topology evidence="1 15">Peripheral membrane protein</topology>
        <orientation evidence="1 15">Cytoplasmic side</orientation>
    </subcellularLocation>
</comment>
<dbReference type="GO" id="GO:0016773">
    <property type="term" value="F:phosphotransferase activity, alcohol group as acceptor"/>
    <property type="evidence" value="ECO:0007669"/>
    <property type="project" value="UniProtKB-UniRule"/>
</dbReference>
<evidence type="ECO:0000256" key="10">
    <source>
        <dbReference type="ARBA" id="ARBA00022840"/>
    </source>
</evidence>
<dbReference type="GO" id="GO:0009244">
    <property type="term" value="P:lipopolysaccharide core region biosynthetic process"/>
    <property type="evidence" value="ECO:0007669"/>
    <property type="project" value="UniProtKB-UniRule"/>
</dbReference>